<evidence type="ECO:0000313" key="3">
    <source>
        <dbReference type="EMBL" id="KAH7125439.1"/>
    </source>
</evidence>
<feature type="transmembrane region" description="Helical" evidence="1">
    <location>
        <begin position="96"/>
        <end position="116"/>
    </location>
</feature>
<feature type="transmembrane region" description="Helical" evidence="1">
    <location>
        <begin position="164"/>
        <end position="188"/>
    </location>
</feature>
<dbReference type="AlphaFoldDB" id="A0A9P9DSZ9"/>
<reference evidence="3" key="1">
    <citation type="journal article" date="2021" name="Nat. Commun.">
        <title>Genetic determinants of endophytism in the Arabidopsis root mycobiome.</title>
        <authorList>
            <person name="Mesny F."/>
            <person name="Miyauchi S."/>
            <person name="Thiergart T."/>
            <person name="Pickel B."/>
            <person name="Atanasova L."/>
            <person name="Karlsson M."/>
            <person name="Huettel B."/>
            <person name="Barry K.W."/>
            <person name="Haridas S."/>
            <person name="Chen C."/>
            <person name="Bauer D."/>
            <person name="Andreopoulos W."/>
            <person name="Pangilinan J."/>
            <person name="LaButti K."/>
            <person name="Riley R."/>
            <person name="Lipzen A."/>
            <person name="Clum A."/>
            <person name="Drula E."/>
            <person name="Henrissat B."/>
            <person name="Kohler A."/>
            <person name="Grigoriev I.V."/>
            <person name="Martin F.M."/>
            <person name="Hacquard S."/>
        </authorList>
    </citation>
    <scope>NUCLEOTIDE SEQUENCE</scope>
    <source>
        <strain evidence="3">MPI-CAGE-CH-0243</strain>
    </source>
</reference>
<dbReference type="Proteomes" id="UP000700596">
    <property type="component" value="Unassembled WGS sequence"/>
</dbReference>
<proteinExistence type="predicted"/>
<organism evidence="3 4">
    <name type="scientific">Dendryphion nanum</name>
    <dbReference type="NCBI Taxonomy" id="256645"/>
    <lineage>
        <taxon>Eukaryota</taxon>
        <taxon>Fungi</taxon>
        <taxon>Dikarya</taxon>
        <taxon>Ascomycota</taxon>
        <taxon>Pezizomycotina</taxon>
        <taxon>Dothideomycetes</taxon>
        <taxon>Pleosporomycetidae</taxon>
        <taxon>Pleosporales</taxon>
        <taxon>Torulaceae</taxon>
        <taxon>Dendryphion</taxon>
    </lineage>
</organism>
<evidence type="ECO:0000256" key="1">
    <source>
        <dbReference type="SAM" id="Phobius"/>
    </source>
</evidence>
<dbReference type="OrthoDB" id="264015at2759"/>
<feature type="transmembrane region" description="Helical" evidence="1">
    <location>
        <begin position="200"/>
        <end position="218"/>
    </location>
</feature>
<dbReference type="PROSITE" id="PS50924">
    <property type="entry name" value="MHYT"/>
    <property type="match status" value="1"/>
</dbReference>
<feature type="domain" description="MHYT" evidence="2">
    <location>
        <begin position="19"/>
        <end position="224"/>
    </location>
</feature>
<evidence type="ECO:0000259" key="2">
    <source>
        <dbReference type="PROSITE" id="PS50924"/>
    </source>
</evidence>
<dbReference type="InterPro" id="IPR005330">
    <property type="entry name" value="MHYT_dom"/>
</dbReference>
<evidence type="ECO:0000313" key="4">
    <source>
        <dbReference type="Proteomes" id="UP000700596"/>
    </source>
</evidence>
<accession>A0A9P9DSZ9</accession>
<name>A0A9P9DSZ9_9PLEO</name>
<keyword evidence="4" id="KW-1185">Reference proteome</keyword>
<keyword evidence="1" id="KW-0472">Membrane</keyword>
<keyword evidence="1" id="KW-0812">Transmembrane</keyword>
<feature type="transmembrane region" description="Helical" evidence="1">
    <location>
        <begin position="20"/>
        <end position="42"/>
    </location>
</feature>
<protein>
    <recommendedName>
        <fullName evidence="2">MHYT domain-containing protein</fullName>
    </recommendedName>
</protein>
<feature type="transmembrane region" description="Helical" evidence="1">
    <location>
        <begin position="238"/>
        <end position="260"/>
    </location>
</feature>
<dbReference type="PANTHER" id="PTHR35152">
    <property type="entry name" value="DOMAIN SIGNALLING PROTEIN, PUTATIVE (AFU_ORTHOLOGUE AFUA_5G11310)-RELATED"/>
    <property type="match status" value="1"/>
</dbReference>
<dbReference type="EMBL" id="JAGMWT010000007">
    <property type="protein sequence ID" value="KAH7125439.1"/>
    <property type="molecule type" value="Genomic_DNA"/>
</dbReference>
<feature type="transmembrane region" description="Helical" evidence="1">
    <location>
        <begin position="128"/>
        <end position="144"/>
    </location>
</feature>
<sequence>MSTNLTIKYPIGSEPAIHFLPYLIFISYVVSLIGAMTTVELLHRRVTVTGWRNWVQLAACSVSFGLVAIWCMHFVGNRAIILGDGEDEIQLYYSPTFTAVSAILPIIVIFLGLLAADKFYRGSKRSSTRYISLLLCGLCAGASVTEMHYLGNNGTTDYRLVQNLAYIIGAACIAIVACVVSFGLFFHWRGHWMNTLWRRVIVACFLAVAVSGMHWTAAAGTSYQLLGYHEGSGSARNINLIIALCLCLTACGVCFAMGYLKQRHNKQLKDRAEQVVLAVATFDSQGRILVNQGGLLPCQTITRRFHQQTFDEEFNTSHSVFQWIYRVSRNWGGVIDLVPSMRDHLLSAGYLQPHTPVMGNVSRTSMGVEEKDNSSYSSTFRELFCVTAHDIARSLETRLQDIGTLYEDVLTTGTLLTKTMWYSYHDQKAIIAADVAATPGDIEAGFVNPILFGKGQLLVLTKRVETEEANRLQNVGYRFASLDQVGDVLARSLQISRDDLNLLVARLQLFCQRQAWVPPKGTYLASFLLQPSPVMKGLDVIVPRLTPDRLPMVKLGSEDLSPRQLKLLTQFNGLTMDECLGRIQQRSGTGSDEDMWLEKFRTKIYELLKEVPEPSLRQAVFSSQQLDAVHGVSGQNEMSDATVFSFCGIKEVYSQTLQSRALRCVPMSFFKTQQRCYPGCPDHAILAHKNHKEFATLMSSNVKESNISAPQTGSKWSGWPFGVKSDAASETTINPDSSSEKGLVTIVQQSSPNNVSHPFGGIMVSQDVTIHDSKETCSMEMTDMGIRSEAGVADQERATLADRLMSITTSLRDPYNRNGRGHNHGGW</sequence>
<keyword evidence="1" id="KW-1133">Transmembrane helix</keyword>
<feature type="transmembrane region" description="Helical" evidence="1">
    <location>
        <begin position="54"/>
        <end position="76"/>
    </location>
</feature>
<comment type="caution">
    <text evidence="3">The sequence shown here is derived from an EMBL/GenBank/DDBJ whole genome shotgun (WGS) entry which is preliminary data.</text>
</comment>
<dbReference type="PANTHER" id="PTHR35152:SF1">
    <property type="entry name" value="DOMAIN SIGNALLING PROTEIN, PUTATIVE (AFU_ORTHOLOGUE AFUA_5G11310)-RELATED"/>
    <property type="match status" value="1"/>
</dbReference>
<gene>
    <name evidence="3" type="ORF">B0J11DRAFT_306720</name>
</gene>
<dbReference type="Pfam" id="PF03707">
    <property type="entry name" value="MHYT"/>
    <property type="match status" value="1"/>
</dbReference>